<dbReference type="OrthoDB" id="5651291at2"/>
<feature type="region of interest" description="Disordered" evidence="2">
    <location>
        <begin position="247"/>
        <end position="294"/>
    </location>
</feature>
<evidence type="ECO:0000313" key="3">
    <source>
        <dbReference type="EMBL" id="HAU2397419.1"/>
    </source>
</evidence>
<reference evidence="3" key="3">
    <citation type="submission" date="2019-09" db="EMBL/GenBank/DDBJ databases">
        <authorList>
            <consortium name="NCBI Pathogen Detection Project"/>
        </authorList>
    </citation>
    <scope>NUCLEOTIDE SEQUENCE</scope>
    <source>
        <strain evidence="3">CL18-200174</strain>
    </source>
</reference>
<reference evidence="3" key="1">
    <citation type="journal article" date="2018" name="Genome Biol.">
        <title>SKESA: strategic k-mer extension for scrupulous assemblies.</title>
        <authorList>
            <person name="Souvorov A."/>
            <person name="Agarwala R."/>
            <person name="Lipman D.J."/>
        </authorList>
    </citation>
    <scope>NUCLEOTIDE SEQUENCE</scope>
    <source>
        <strain evidence="3">CL18-200174</strain>
    </source>
</reference>
<dbReference type="EMBL" id="PQWY01000021">
    <property type="protein sequence ID" value="PPK28790.1"/>
    <property type="molecule type" value="Genomic_DNA"/>
</dbReference>
<name>A0A2S6EUH9_LEGPN</name>
<evidence type="ECO:0000313" key="5">
    <source>
        <dbReference type="Proteomes" id="UP000239239"/>
    </source>
</evidence>
<protein>
    <submittedName>
        <fullName evidence="3">Lpg2874 family Dot/Icm T4SS effector</fullName>
    </submittedName>
</protein>
<comment type="caution">
    <text evidence="4">The sequence shown here is derived from an EMBL/GenBank/DDBJ whole genome shotgun (WGS) entry which is preliminary data.</text>
</comment>
<gene>
    <name evidence="4" type="ORF">C3928_15220</name>
    <name evidence="3" type="ORF">JBK99_13930</name>
</gene>
<feature type="coiled-coil region" evidence="1">
    <location>
        <begin position="177"/>
        <end position="204"/>
    </location>
</feature>
<evidence type="ECO:0000256" key="1">
    <source>
        <dbReference type="SAM" id="Coils"/>
    </source>
</evidence>
<sequence length="294" mass="33469">MNIFLKVLKKLMKEKLSELSANLKWKSETIGYNTKLSIDQKNVIDKLEESIVLFKDSGNDEADLLSINALIDTARIQIQSIRESYGEPRDKGESVTCLNNLKNHSNDFLGKLKKFDFDLLNKAYTETPENIVYYHAAIYLGDEIFSPRTGIDYEIRTKKEVQLAVRLQALSERINPSHNLEEQRKRALQVLQDLAQDNQNAIKKDKGFSLPGLSFWGVSVVTPSDWFSSGEGRFGVEFNTAVRTIQGMTESQFERPTVKQTTAKQEETKPSDVKKTEATDEEDEEHSSENTHTL</sequence>
<dbReference type="RefSeq" id="WP_014844918.1">
    <property type="nucleotide sequence ID" value="NZ_AP024961.1"/>
</dbReference>
<feature type="compositionally biased region" description="Basic and acidic residues" evidence="2">
    <location>
        <begin position="264"/>
        <end position="278"/>
    </location>
</feature>
<dbReference type="EMBL" id="DACWOD010000012">
    <property type="protein sequence ID" value="HAU2397419.1"/>
    <property type="molecule type" value="Genomic_DNA"/>
</dbReference>
<evidence type="ECO:0000313" key="4">
    <source>
        <dbReference type="EMBL" id="PPK28790.1"/>
    </source>
</evidence>
<proteinExistence type="predicted"/>
<accession>A0A2S6EUH9</accession>
<keyword evidence="1" id="KW-0175">Coiled coil</keyword>
<dbReference type="Proteomes" id="UP000239239">
    <property type="component" value="Unassembled WGS sequence"/>
</dbReference>
<dbReference type="AlphaFoldDB" id="A0A2S6EUH9"/>
<organism evidence="4 5">
    <name type="scientific">Legionella pneumophila</name>
    <dbReference type="NCBI Taxonomy" id="446"/>
    <lineage>
        <taxon>Bacteria</taxon>
        <taxon>Pseudomonadati</taxon>
        <taxon>Pseudomonadota</taxon>
        <taxon>Gammaproteobacteria</taxon>
        <taxon>Legionellales</taxon>
        <taxon>Legionellaceae</taxon>
        <taxon>Legionella</taxon>
    </lineage>
</organism>
<evidence type="ECO:0000256" key="2">
    <source>
        <dbReference type="SAM" id="MobiDB-lite"/>
    </source>
</evidence>
<dbReference type="Proteomes" id="UP000863577">
    <property type="component" value="Unassembled WGS sequence"/>
</dbReference>
<reference evidence="4 5" key="2">
    <citation type="submission" date="2018-02" db="EMBL/GenBank/DDBJ databases">
        <title>Draft genome sequences of four Legionella pneumophila clinical strains isolated in Ontario.</title>
        <authorList>
            <person name="Fortuna A."/>
            <person name="Ramnarine R."/>
            <person name="Li A."/>
            <person name="Frantz C."/>
            <person name="Mallo G."/>
        </authorList>
    </citation>
    <scope>NUCLEOTIDE SEQUENCE [LARGE SCALE GENOMIC DNA]</scope>
    <source>
        <strain evidence="4 5">LG61</strain>
    </source>
</reference>